<sequence>MASTISVTACSIPADAKNRPALWIPDDRPGQNGTLDRHRRKRRLVRSIRLNAAGLRDVLLFMHENRVGNNISWTDEFVFKFVPKTFEGAIVTKSVAASVLRDSIAPSCFAIFPSAHTESIGLTGSPERLVHEIYWDGAEPVVPPELQDLPNLALI</sequence>
<comment type="caution">
    <text evidence="1">The sequence shown here is derived from an EMBL/GenBank/DDBJ whole genome shotgun (WGS) entry which is preliminary data.</text>
</comment>
<dbReference type="Proteomes" id="UP000024533">
    <property type="component" value="Unassembled WGS sequence"/>
</dbReference>
<accession>A0A059IZC0</accession>
<organism evidence="1 2">
    <name type="scientific">Trichophyton interdigitale (strain MR816)</name>
    <dbReference type="NCBI Taxonomy" id="1215338"/>
    <lineage>
        <taxon>Eukaryota</taxon>
        <taxon>Fungi</taxon>
        <taxon>Dikarya</taxon>
        <taxon>Ascomycota</taxon>
        <taxon>Pezizomycotina</taxon>
        <taxon>Eurotiomycetes</taxon>
        <taxon>Eurotiomycetidae</taxon>
        <taxon>Onygenales</taxon>
        <taxon>Arthrodermataceae</taxon>
        <taxon>Trichophyton</taxon>
    </lineage>
</organism>
<dbReference type="AlphaFoldDB" id="A0A059IZC0"/>
<keyword evidence="2" id="KW-1185">Reference proteome</keyword>
<proteinExistence type="predicted"/>
<evidence type="ECO:0000313" key="1">
    <source>
        <dbReference type="EMBL" id="KDB20950.1"/>
    </source>
</evidence>
<gene>
    <name evidence="1" type="ORF">H109_07076</name>
</gene>
<dbReference type="EMBL" id="AOKY01000648">
    <property type="protein sequence ID" value="KDB20950.1"/>
    <property type="molecule type" value="Genomic_DNA"/>
</dbReference>
<dbReference type="HOGENOM" id="CLU_1696762_0_0_1"/>
<protein>
    <submittedName>
        <fullName evidence="1">Uncharacterized protein</fullName>
    </submittedName>
</protein>
<reference evidence="1 2" key="1">
    <citation type="submission" date="2014-02" db="EMBL/GenBank/DDBJ databases">
        <title>The Genome Sequence of Trichophyton interdigitale MR816.</title>
        <authorList>
            <consortium name="The Broad Institute Genomics Platform"/>
            <person name="Cuomo C.A."/>
            <person name="White T.C."/>
            <person name="Graser Y."/>
            <person name="Martinez-Rossi N."/>
            <person name="Heitman J."/>
            <person name="Young S.K."/>
            <person name="Zeng Q."/>
            <person name="Gargeya S."/>
            <person name="Abouelleil A."/>
            <person name="Alvarado L."/>
            <person name="Chapman S.B."/>
            <person name="Gainer-Dewar J."/>
            <person name="Goldberg J."/>
            <person name="Griggs A."/>
            <person name="Gujja S."/>
            <person name="Hansen M."/>
            <person name="Howarth C."/>
            <person name="Imamovic A."/>
            <person name="Larimer J."/>
            <person name="Martinez D."/>
            <person name="Murphy C."/>
            <person name="Pearson M.D."/>
            <person name="Persinoti G."/>
            <person name="Poon T."/>
            <person name="Priest M."/>
            <person name="Roberts A.D."/>
            <person name="Saif S."/>
            <person name="Shea T.D."/>
            <person name="Sykes S.N."/>
            <person name="Wortman J."/>
            <person name="Nusbaum C."/>
            <person name="Birren B."/>
        </authorList>
    </citation>
    <scope>NUCLEOTIDE SEQUENCE [LARGE SCALE GENOMIC DNA]</scope>
    <source>
        <strain evidence="1 2">MR816</strain>
    </source>
</reference>
<name>A0A059IZC0_TRIIM</name>
<evidence type="ECO:0000313" key="2">
    <source>
        <dbReference type="Proteomes" id="UP000024533"/>
    </source>
</evidence>
<dbReference type="OrthoDB" id="4188492at2759"/>